<dbReference type="SUPFAM" id="SSF52499">
    <property type="entry name" value="Isochorismatase-like hydrolases"/>
    <property type="match status" value="1"/>
</dbReference>
<dbReference type="AlphaFoldDB" id="A0A1E3H8D3"/>
<evidence type="ECO:0000256" key="1">
    <source>
        <dbReference type="ARBA" id="ARBA00006336"/>
    </source>
</evidence>
<comment type="pathway">
    <text evidence="5">Cofactor biosynthesis; nicotinate biosynthesis; nicotinate from nicotinamide: step 1/1.</text>
</comment>
<evidence type="ECO:0000256" key="5">
    <source>
        <dbReference type="ARBA" id="ARBA00037900"/>
    </source>
</evidence>
<evidence type="ECO:0000313" key="11">
    <source>
        <dbReference type="Proteomes" id="UP000094622"/>
    </source>
</evidence>
<keyword evidence="3" id="KW-0479">Metal-binding</keyword>
<dbReference type="RefSeq" id="WP_069305352.1">
    <property type="nucleotide sequence ID" value="NZ_MCRJ01000001.1"/>
</dbReference>
<dbReference type="Proteomes" id="UP000094622">
    <property type="component" value="Unassembled WGS sequence"/>
</dbReference>
<sequence>MRTDLTERGTLIIVDVQIDFCPGGALAVDRGDEVVGLINGLSARFAHVVATQDWHPAGHLSFASSHADAAPFSVIELGYGSQTLWPDHCIAGTPGADFHPGLDLTPVDLVIRKGFRPTIDSYSAFFENDRSTPTGLAGYLRERGLTELAFAGLATDFCVAWSAMDAVRCGFSASILMPACRAIDLSGSLEAAVAALKGAGVTVMEELP</sequence>
<keyword evidence="4" id="KW-0378">Hydrolase</keyword>
<evidence type="ECO:0000256" key="4">
    <source>
        <dbReference type="ARBA" id="ARBA00022801"/>
    </source>
</evidence>
<dbReference type="InterPro" id="IPR000868">
    <property type="entry name" value="Isochorismatase-like_dom"/>
</dbReference>
<keyword evidence="11" id="KW-1185">Reference proteome</keyword>
<dbReference type="CDD" id="cd01011">
    <property type="entry name" value="nicotinamidase"/>
    <property type="match status" value="1"/>
</dbReference>
<dbReference type="EC" id="3.5.1.19" evidence="6"/>
<gene>
    <name evidence="10" type="ORF">A6302_00064</name>
</gene>
<comment type="caution">
    <text evidence="10">The sequence shown here is derived from an EMBL/GenBank/DDBJ whole genome shotgun (WGS) entry which is preliminary data.</text>
</comment>
<dbReference type="GO" id="GO:0046872">
    <property type="term" value="F:metal ion binding"/>
    <property type="evidence" value="ECO:0007669"/>
    <property type="project" value="UniProtKB-KW"/>
</dbReference>
<comment type="similarity">
    <text evidence="1">Belongs to the isochorismatase family.</text>
</comment>
<dbReference type="Pfam" id="PF00857">
    <property type="entry name" value="Isochorismatase"/>
    <property type="match status" value="1"/>
</dbReference>
<accession>A0A1E3H8D3</accession>
<dbReference type="GO" id="GO:0019363">
    <property type="term" value="P:pyridine nucleotide biosynthetic process"/>
    <property type="evidence" value="ECO:0007669"/>
    <property type="project" value="UniProtKB-KW"/>
</dbReference>
<feature type="domain" description="Isochorismatase-like" evidence="9">
    <location>
        <begin position="11"/>
        <end position="204"/>
    </location>
</feature>
<dbReference type="FunFam" id="3.40.50.850:FF:000006">
    <property type="entry name" value="Bifunctional pyrazinamidase/nicotinamidase"/>
    <property type="match status" value="1"/>
</dbReference>
<evidence type="ECO:0000256" key="2">
    <source>
        <dbReference type="ARBA" id="ARBA00022642"/>
    </source>
</evidence>
<dbReference type="PATRIC" id="fig|1439726.3.peg.68"/>
<dbReference type="Gene3D" id="3.40.50.850">
    <property type="entry name" value="Isochorismatase-like"/>
    <property type="match status" value="1"/>
</dbReference>
<name>A0A1E3H8D3_9HYPH</name>
<protein>
    <recommendedName>
        <fullName evidence="8">Nicotinamidase</fullName>
        <ecNumber evidence="6">3.5.1.19</ecNumber>
    </recommendedName>
    <alternativeName>
        <fullName evidence="7">Nicotinamide deamidase</fullName>
    </alternativeName>
</protein>
<evidence type="ECO:0000256" key="6">
    <source>
        <dbReference type="ARBA" id="ARBA00039017"/>
    </source>
</evidence>
<dbReference type="OrthoDB" id="9791276at2"/>
<organism evidence="10 11">
    <name type="scientific">Methylobrevis pamukkalensis</name>
    <dbReference type="NCBI Taxonomy" id="1439726"/>
    <lineage>
        <taxon>Bacteria</taxon>
        <taxon>Pseudomonadati</taxon>
        <taxon>Pseudomonadota</taxon>
        <taxon>Alphaproteobacteria</taxon>
        <taxon>Hyphomicrobiales</taxon>
        <taxon>Pleomorphomonadaceae</taxon>
        <taxon>Methylobrevis</taxon>
    </lineage>
</organism>
<dbReference type="InterPro" id="IPR052347">
    <property type="entry name" value="Isochorismatase_Nicotinamidase"/>
</dbReference>
<dbReference type="PANTHER" id="PTHR11080:SF2">
    <property type="entry name" value="LD05707P"/>
    <property type="match status" value="1"/>
</dbReference>
<evidence type="ECO:0000256" key="8">
    <source>
        <dbReference type="ARBA" id="ARBA00072277"/>
    </source>
</evidence>
<dbReference type="InterPro" id="IPR036380">
    <property type="entry name" value="Isochorismatase-like_sf"/>
</dbReference>
<proteinExistence type="inferred from homology"/>
<evidence type="ECO:0000256" key="7">
    <source>
        <dbReference type="ARBA" id="ARBA00043224"/>
    </source>
</evidence>
<evidence type="ECO:0000313" key="10">
    <source>
        <dbReference type="EMBL" id="ODN72573.1"/>
    </source>
</evidence>
<evidence type="ECO:0000259" key="9">
    <source>
        <dbReference type="Pfam" id="PF00857"/>
    </source>
</evidence>
<reference evidence="10 11" key="1">
    <citation type="submission" date="2016-07" db="EMBL/GenBank/DDBJ databases">
        <title>Draft Genome Sequence of Methylobrevis pamukkalensis PK2.</title>
        <authorList>
            <person name="Vasilenko O.V."/>
            <person name="Doronina N.V."/>
            <person name="Shmareva M.N."/>
            <person name="Tarlachkov S.V."/>
            <person name="Mustakhimov I."/>
            <person name="Trotsenko Y.A."/>
        </authorList>
    </citation>
    <scope>NUCLEOTIDE SEQUENCE [LARGE SCALE GENOMIC DNA]</scope>
    <source>
        <strain evidence="10 11">PK2</strain>
    </source>
</reference>
<keyword evidence="2" id="KW-0662">Pyridine nucleotide biosynthesis</keyword>
<evidence type="ECO:0000256" key="3">
    <source>
        <dbReference type="ARBA" id="ARBA00022723"/>
    </source>
</evidence>
<dbReference type="PANTHER" id="PTHR11080">
    <property type="entry name" value="PYRAZINAMIDASE/NICOTINAMIDASE"/>
    <property type="match status" value="1"/>
</dbReference>
<dbReference type="EMBL" id="MCRJ01000001">
    <property type="protein sequence ID" value="ODN72573.1"/>
    <property type="molecule type" value="Genomic_DNA"/>
</dbReference>
<dbReference type="NCBIfam" id="NF008623">
    <property type="entry name" value="PRK11609.1"/>
    <property type="match status" value="1"/>
</dbReference>
<dbReference type="GO" id="GO:0008936">
    <property type="term" value="F:nicotinamidase activity"/>
    <property type="evidence" value="ECO:0007669"/>
    <property type="project" value="UniProtKB-EC"/>
</dbReference>